<feature type="transmembrane region" description="Helical" evidence="11">
    <location>
        <begin position="45"/>
        <end position="67"/>
    </location>
</feature>
<keyword evidence="7 11" id="KW-1133">Transmembrane helix</keyword>
<evidence type="ECO:0000256" key="1">
    <source>
        <dbReference type="ARBA" id="ARBA00004155"/>
    </source>
</evidence>
<gene>
    <name evidence="12" type="ORF">MAM_07508</name>
</gene>
<evidence type="ECO:0000256" key="5">
    <source>
        <dbReference type="ARBA" id="ARBA00022737"/>
    </source>
</evidence>
<dbReference type="FunFam" id="1.20.1280.290:FF:000016">
    <property type="entry name" value="Cystinosin homolog"/>
    <property type="match status" value="1"/>
</dbReference>
<dbReference type="SMART" id="SM00679">
    <property type="entry name" value="CTNS"/>
    <property type="match status" value="2"/>
</dbReference>
<sequence>MGFLTFVSGLFGWIYTFCWSASFYPQLILNLRRKSTSGTTVDFPFINVIGFVAYLVSNASLYYSPVIRSQYAARHNNLDPTVQFNDIVFALHASVISTVTLSQYLLRSSWGFARSAGGRPSRIIVGVALGSLLGVFGIFLVVVSAAAKGPVDPAMDWCELDVIYAVSYVKLLITLVKFTPQILANYSNQSTRGWSIWQVTLDFAGGVLSTGQQAIDSYLQHDWSGITGNPVKFALGNVSMVYDCIFLAQHYILYRGSHGKDNFEGDALLGDEEQQRRRRLD</sequence>
<evidence type="ECO:0000256" key="10">
    <source>
        <dbReference type="ARBA" id="ARBA00048473"/>
    </source>
</evidence>
<name>A0A0B2WM78_METAS</name>
<dbReference type="STRING" id="1081103.A0A0B2WM78"/>
<evidence type="ECO:0000256" key="11">
    <source>
        <dbReference type="SAM" id="Phobius"/>
    </source>
</evidence>
<dbReference type="GO" id="GO:0015184">
    <property type="term" value="F:L-cystine transmembrane transporter activity"/>
    <property type="evidence" value="ECO:0007669"/>
    <property type="project" value="TreeGrafter"/>
</dbReference>
<evidence type="ECO:0000313" key="12">
    <source>
        <dbReference type="EMBL" id="KHN94602.1"/>
    </source>
</evidence>
<evidence type="ECO:0000313" key="13">
    <source>
        <dbReference type="Proteomes" id="UP000030816"/>
    </source>
</evidence>
<reference evidence="12 13" key="1">
    <citation type="journal article" date="2014" name="Proc. Natl. Acad. Sci. U.S.A.">
        <title>Trajectory and genomic determinants of fungal-pathogen speciation and host adaptation.</title>
        <authorList>
            <person name="Hu X."/>
            <person name="Xiao G."/>
            <person name="Zheng P."/>
            <person name="Shang Y."/>
            <person name="Su Y."/>
            <person name="Zhang X."/>
            <person name="Liu X."/>
            <person name="Zhan S."/>
            <person name="St Leger R.J."/>
            <person name="Wang C."/>
        </authorList>
    </citation>
    <scope>NUCLEOTIDE SEQUENCE [LARGE SCALE GENOMIC DNA]</scope>
    <source>
        <strain evidence="12 13">ARSEF 1941</strain>
    </source>
</reference>
<evidence type="ECO:0000256" key="2">
    <source>
        <dbReference type="ARBA" id="ARBA00006855"/>
    </source>
</evidence>
<keyword evidence="5" id="KW-0677">Repeat</keyword>
<keyword evidence="3" id="KW-0813">Transport</keyword>
<dbReference type="PANTHER" id="PTHR13131">
    <property type="entry name" value="CYSTINOSIN"/>
    <property type="match status" value="1"/>
</dbReference>
<dbReference type="OrthoDB" id="75720at2759"/>
<dbReference type="Pfam" id="PF04193">
    <property type="entry name" value="PQ-loop"/>
    <property type="match status" value="2"/>
</dbReference>
<dbReference type="Gene3D" id="1.20.1280.290">
    <property type="match status" value="2"/>
</dbReference>
<keyword evidence="9" id="KW-0458">Lysosome</keyword>
<dbReference type="HOGENOM" id="CLU_046327_0_1_1"/>
<dbReference type="GeneID" id="63741963"/>
<comment type="subcellular location">
    <subcellularLocation>
        <location evidence="1">Lysosome membrane</location>
        <topology evidence="1">Multi-pass membrane protein</topology>
    </subcellularLocation>
</comment>
<keyword evidence="6" id="KW-0769">Symport</keyword>
<keyword evidence="8 11" id="KW-0472">Membrane</keyword>
<dbReference type="InterPro" id="IPR005282">
    <property type="entry name" value="LC_transporter"/>
</dbReference>
<dbReference type="GO" id="GO:0000324">
    <property type="term" value="C:fungal-type vacuole"/>
    <property type="evidence" value="ECO:0007669"/>
    <property type="project" value="TreeGrafter"/>
</dbReference>
<keyword evidence="13" id="KW-1185">Reference proteome</keyword>
<feature type="transmembrane region" description="Helical" evidence="11">
    <location>
        <begin position="162"/>
        <end position="179"/>
    </location>
</feature>
<dbReference type="EMBL" id="AZHE01000032">
    <property type="protein sequence ID" value="KHN94602.1"/>
    <property type="molecule type" value="Genomic_DNA"/>
</dbReference>
<evidence type="ECO:0000256" key="9">
    <source>
        <dbReference type="ARBA" id="ARBA00023228"/>
    </source>
</evidence>
<comment type="similarity">
    <text evidence="2">Belongs to the cystinosin family.</text>
</comment>
<evidence type="ECO:0000256" key="8">
    <source>
        <dbReference type="ARBA" id="ARBA00023136"/>
    </source>
</evidence>
<dbReference type="PANTHER" id="PTHR13131:SF5">
    <property type="entry name" value="CYSTINOSIN"/>
    <property type="match status" value="1"/>
</dbReference>
<dbReference type="AlphaFoldDB" id="A0A0B2WM78"/>
<accession>A0A0B2WM78</accession>
<evidence type="ECO:0000256" key="6">
    <source>
        <dbReference type="ARBA" id="ARBA00022847"/>
    </source>
</evidence>
<feature type="transmembrane region" description="Helical" evidence="11">
    <location>
        <begin position="6"/>
        <end position="24"/>
    </location>
</feature>
<dbReference type="RefSeq" id="XP_040675668.1">
    <property type="nucleotide sequence ID" value="XM_040826306.1"/>
</dbReference>
<comment type="caution">
    <text evidence="12">The sequence shown here is derived from an EMBL/GenBank/DDBJ whole genome shotgun (WGS) entry which is preliminary data.</text>
</comment>
<evidence type="ECO:0000256" key="7">
    <source>
        <dbReference type="ARBA" id="ARBA00022989"/>
    </source>
</evidence>
<organism evidence="12 13">
    <name type="scientific">Metarhizium album (strain ARSEF 1941)</name>
    <dbReference type="NCBI Taxonomy" id="1081103"/>
    <lineage>
        <taxon>Eukaryota</taxon>
        <taxon>Fungi</taxon>
        <taxon>Dikarya</taxon>
        <taxon>Ascomycota</taxon>
        <taxon>Pezizomycotina</taxon>
        <taxon>Sordariomycetes</taxon>
        <taxon>Hypocreomycetidae</taxon>
        <taxon>Hypocreales</taxon>
        <taxon>Clavicipitaceae</taxon>
        <taxon>Metarhizium</taxon>
    </lineage>
</organism>
<keyword evidence="4 11" id="KW-0812">Transmembrane</keyword>
<dbReference type="Proteomes" id="UP000030816">
    <property type="component" value="Unassembled WGS sequence"/>
</dbReference>
<feature type="transmembrane region" description="Helical" evidence="11">
    <location>
        <begin position="87"/>
        <end position="106"/>
    </location>
</feature>
<dbReference type="GO" id="GO:0005774">
    <property type="term" value="C:vacuolar membrane"/>
    <property type="evidence" value="ECO:0007669"/>
    <property type="project" value="TreeGrafter"/>
</dbReference>
<protein>
    <submittedName>
        <fullName evidence="12">Cystinosin</fullName>
    </submittedName>
</protein>
<comment type="catalytic activity">
    <reaction evidence="10">
        <text>L-cystine(out) + H(+)(out) = L-cystine(in) + H(+)(in)</text>
        <dbReference type="Rhea" id="RHEA:66172"/>
        <dbReference type="ChEBI" id="CHEBI:15378"/>
        <dbReference type="ChEBI" id="CHEBI:35491"/>
    </reaction>
    <physiologicalReaction direction="left-to-right" evidence="10">
        <dbReference type="Rhea" id="RHEA:66173"/>
    </physiologicalReaction>
</comment>
<dbReference type="GO" id="GO:0015293">
    <property type="term" value="F:symporter activity"/>
    <property type="evidence" value="ECO:0007669"/>
    <property type="project" value="UniProtKB-KW"/>
</dbReference>
<dbReference type="InterPro" id="IPR006603">
    <property type="entry name" value="PQ-loop_rpt"/>
</dbReference>
<feature type="transmembrane region" description="Helical" evidence="11">
    <location>
        <begin position="127"/>
        <end position="147"/>
    </location>
</feature>
<evidence type="ECO:0000256" key="3">
    <source>
        <dbReference type="ARBA" id="ARBA00022448"/>
    </source>
</evidence>
<evidence type="ECO:0000256" key="4">
    <source>
        <dbReference type="ARBA" id="ARBA00022692"/>
    </source>
</evidence>
<proteinExistence type="inferred from homology"/>